<dbReference type="HOGENOM" id="CLU_024953_0_0_1"/>
<dbReference type="InterPro" id="IPR017853">
    <property type="entry name" value="GH"/>
</dbReference>
<dbReference type="Proteomes" id="UP000006038">
    <property type="component" value="Chromosome 3"/>
</dbReference>
<dbReference type="InterPro" id="IPR000490">
    <property type="entry name" value="Glyco_hydro_17"/>
</dbReference>
<keyword evidence="3 5" id="KW-0326">Glycosidase</keyword>
<evidence type="ECO:0000256" key="1">
    <source>
        <dbReference type="ARBA" id="ARBA00008773"/>
    </source>
</evidence>
<proteinExistence type="inferred from homology"/>
<organism evidence="7">
    <name type="scientific">Oryza brachyantha</name>
    <name type="common">malo sina</name>
    <dbReference type="NCBI Taxonomy" id="4533"/>
    <lineage>
        <taxon>Eukaryota</taxon>
        <taxon>Viridiplantae</taxon>
        <taxon>Streptophyta</taxon>
        <taxon>Embryophyta</taxon>
        <taxon>Tracheophyta</taxon>
        <taxon>Spermatophyta</taxon>
        <taxon>Magnoliopsida</taxon>
        <taxon>Liliopsida</taxon>
        <taxon>Poales</taxon>
        <taxon>Poaceae</taxon>
        <taxon>BOP clade</taxon>
        <taxon>Oryzoideae</taxon>
        <taxon>Oryzeae</taxon>
        <taxon>Oryzinae</taxon>
        <taxon>Oryza</taxon>
    </lineage>
</organism>
<sequence>MAAVQGVASLLALLTTVTLLVRVLESIPTVCFGTNAQVLPPSADVVQLYQSNLIDGMRIYGPDAGTLHALRGTNIAVIVDAADVLSLASDDANASSSARAWVLTNVQPYPDVNIRYIAVGNEVTGNDTQKILPAMQKVKDALSAASLGHIKVSTAVRMSVVAGSPQPSGGAFGDPSVMGPIVKFLAANGSPLLANVYTYYAFKNDHNVDLSFALLEPSSSTKIDDDGHTYTNLLDAMVDSIYSAMEKEGVSTVPVVLSETGWPSDGGRGASKDNARIYNQNLVSHVGKGTPKRPVALEAYIFAMFDENLKEGEAIERHFGLFNPDKSPVYSMNFLATDPVSAGSTPQSSSAGWATRPVCYAMLIVGLSLVLLFSPVRGTGAK</sequence>
<protein>
    <recommendedName>
        <fullName evidence="9">Glucan endo-1,3-beta-D-glucosidase</fullName>
    </recommendedName>
</protein>
<reference evidence="7" key="1">
    <citation type="journal article" date="2013" name="Nat. Commun.">
        <title>Whole-genome sequencing of Oryza brachyantha reveals mechanisms underlying Oryza genome evolution.</title>
        <authorList>
            <person name="Chen J."/>
            <person name="Huang Q."/>
            <person name="Gao D."/>
            <person name="Wang J."/>
            <person name="Lang Y."/>
            <person name="Liu T."/>
            <person name="Li B."/>
            <person name="Bai Z."/>
            <person name="Luis Goicoechea J."/>
            <person name="Liang C."/>
            <person name="Chen C."/>
            <person name="Zhang W."/>
            <person name="Sun S."/>
            <person name="Liao Y."/>
            <person name="Zhang X."/>
            <person name="Yang L."/>
            <person name="Song C."/>
            <person name="Wang M."/>
            <person name="Shi J."/>
            <person name="Liu G."/>
            <person name="Liu J."/>
            <person name="Zhou H."/>
            <person name="Zhou W."/>
            <person name="Yu Q."/>
            <person name="An N."/>
            <person name="Chen Y."/>
            <person name="Cai Q."/>
            <person name="Wang B."/>
            <person name="Liu B."/>
            <person name="Min J."/>
            <person name="Huang Y."/>
            <person name="Wu H."/>
            <person name="Li Z."/>
            <person name="Zhang Y."/>
            <person name="Yin Y."/>
            <person name="Song W."/>
            <person name="Jiang J."/>
            <person name="Jackson S.A."/>
            <person name="Wing R.A."/>
            <person name="Wang J."/>
            <person name="Chen M."/>
        </authorList>
    </citation>
    <scope>NUCLEOTIDE SEQUENCE [LARGE SCALE GENOMIC DNA]</scope>
    <source>
        <strain evidence="7">cv. IRGC 101232</strain>
    </source>
</reference>
<evidence type="ECO:0000256" key="6">
    <source>
        <dbReference type="SAM" id="SignalP"/>
    </source>
</evidence>
<dbReference type="Pfam" id="PF00332">
    <property type="entry name" value="Glyco_hydro_17"/>
    <property type="match status" value="1"/>
</dbReference>
<dbReference type="InterPro" id="IPR044965">
    <property type="entry name" value="Glyco_hydro_17_plant"/>
</dbReference>
<dbReference type="Gramene" id="OB03G33570.1">
    <property type="protein sequence ID" value="OB03G33570.1"/>
    <property type="gene ID" value="OB03G33570"/>
</dbReference>
<dbReference type="GO" id="GO:0042973">
    <property type="term" value="F:glucan endo-1,3-beta-D-glucosidase activity"/>
    <property type="evidence" value="ECO:0007669"/>
    <property type="project" value="UniProtKB-ARBA"/>
</dbReference>
<comment type="similarity">
    <text evidence="1 4">Belongs to the glycosyl hydrolase 17 family.</text>
</comment>
<keyword evidence="8" id="KW-1185">Reference proteome</keyword>
<dbReference type="GO" id="GO:0005975">
    <property type="term" value="P:carbohydrate metabolic process"/>
    <property type="evidence" value="ECO:0007669"/>
    <property type="project" value="InterPro"/>
</dbReference>
<evidence type="ECO:0000256" key="5">
    <source>
        <dbReference type="RuleBase" id="RU004336"/>
    </source>
</evidence>
<evidence type="ECO:0000256" key="3">
    <source>
        <dbReference type="ARBA" id="ARBA00023295"/>
    </source>
</evidence>
<dbReference type="PROSITE" id="PS00587">
    <property type="entry name" value="GLYCOSYL_HYDROL_F17"/>
    <property type="match status" value="1"/>
</dbReference>
<evidence type="ECO:0008006" key="9">
    <source>
        <dbReference type="Google" id="ProtNLM"/>
    </source>
</evidence>
<dbReference type="FunFam" id="3.20.20.80:FF:000010">
    <property type="entry name" value="glucan endo-1,3-beta-glucosidase, basic"/>
    <property type="match status" value="1"/>
</dbReference>
<evidence type="ECO:0000256" key="2">
    <source>
        <dbReference type="ARBA" id="ARBA00022801"/>
    </source>
</evidence>
<name>J3LQN1_ORYBR</name>
<dbReference type="OMA" id="MINTQCN"/>
<dbReference type="SUPFAM" id="SSF51445">
    <property type="entry name" value="(Trans)glycosidases"/>
    <property type="match status" value="1"/>
</dbReference>
<evidence type="ECO:0000313" key="7">
    <source>
        <dbReference type="EnsemblPlants" id="OB03G33570.1"/>
    </source>
</evidence>
<feature type="signal peptide" evidence="6">
    <location>
        <begin position="1"/>
        <end position="26"/>
    </location>
</feature>
<reference evidence="7" key="2">
    <citation type="submission" date="2013-04" db="UniProtKB">
        <authorList>
            <consortium name="EnsemblPlants"/>
        </authorList>
    </citation>
    <scope>IDENTIFICATION</scope>
</reference>
<feature type="chain" id="PRO_5003772614" description="Glucan endo-1,3-beta-D-glucosidase" evidence="6">
    <location>
        <begin position="27"/>
        <end position="382"/>
    </location>
</feature>
<keyword evidence="2 5" id="KW-0378">Hydrolase</keyword>
<dbReference type="AlphaFoldDB" id="J3LQN1"/>
<dbReference type="EnsemblPlants" id="OB03G33570.1">
    <property type="protein sequence ID" value="OB03G33570.1"/>
    <property type="gene ID" value="OB03G33570"/>
</dbReference>
<evidence type="ECO:0000313" key="8">
    <source>
        <dbReference type="Proteomes" id="UP000006038"/>
    </source>
</evidence>
<accession>J3LQN1</accession>
<keyword evidence="6" id="KW-0732">Signal</keyword>
<evidence type="ECO:0000256" key="4">
    <source>
        <dbReference type="RuleBase" id="RU004335"/>
    </source>
</evidence>
<dbReference type="PANTHER" id="PTHR32227">
    <property type="entry name" value="GLUCAN ENDO-1,3-BETA-GLUCOSIDASE BG1-RELATED-RELATED"/>
    <property type="match status" value="1"/>
</dbReference>
<dbReference type="Gene3D" id="3.20.20.80">
    <property type="entry name" value="Glycosidases"/>
    <property type="match status" value="1"/>
</dbReference>